<accession>A0A8J3N7X9</accession>
<evidence type="ECO:0000313" key="2">
    <source>
        <dbReference type="Proteomes" id="UP000597444"/>
    </source>
</evidence>
<dbReference type="AlphaFoldDB" id="A0A8J3N7X9"/>
<organism evidence="1 2">
    <name type="scientific">Reticulibacter mediterranei</name>
    <dbReference type="NCBI Taxonomy" id="2778369"/>
    <lineage>
        <taxon>Bacteria</taxon>
        <taxon>Bacillati</taxon>
        <taxon>Chloroflexota</taxon>
        <taxon>Ktedonobacteria</taxon>
        <taxon>Ktedonobacterales</taxon>
        <taxon>Reticulibacteraceae</taxon>
        <taxon>Reticulibacter</taxon>
    </lineage>
</organism>
<protein>
    <submittedName>
        <fullName evidence="1">Uncharacterized protein</fullName>
    </submittedName>
</protein>
<dbReference type="RefSeq" id="WP_220209744.1">
    <property type="nucleotide sequence ID" value="NZ_BNJK01000002.1"/>
</dbReference>
<reference evidence="1" key="1">
    <citation type="submission" date="2020-10" db="EMBL/GenBank/DDBJ databases">
        <title>Taxonomic study of unclassified bacteria belonging to the class Ktedonobacteria.</title>
        <authorList>
            <person name="Yabe S."/>
            <person name="Wang C.M."/>
            <person name="Zheng Y."/>
            <person name="Sakai Y."/>
            <person name="Cavaletti L."/>
            <person name="Monciardini P."/>
            <person name="Donadio S."/>
        </authorList>
    </citation>
    <scope>NUCLEOTIDE SEQUENCE</scope>
    <source>
        <strain evidence="1">ID150040</strain>
    </source>
</reference>
<keyword evidence="2" id="KW-1185">Reference proteome</keyword>
<comment type="caution">
    <text evidence="1">The sequence shown here is derived from an EMBL/GenBank/DDBJ whole genome shotgun (WGS) entry which is preliminary data.</text>
</comment>
<proteinExistence type="predicted"/>
<gene>
    <name evidence="1" type="ORF">KSF_091310</name>
</gene>
<dbReference type="EMBL" id="BNJK01000002">
    <property type="protein sequence ID" value="GHO99083.1"/>
    <property type="molecule type" value="Genomic_DNA"/>
</dbReference>
<dbReference type="Proteomes" id="UP000597444">
    <property type="component" value="Unassembled WGS sequence"/>
</dbReference>
<evidence type="ECO:0000313" key="1">
    <source>
        <dbReference type="EMBL" id="GHO99083.1"/>
    </source>
</evidence>
<sequence>MSVRLIEEKEQGEKKTMTVYERLQKRIEEDVQALQTLRKRGWLVWPMDLLVKEEDVGRCCFLAEEWLTGEQLRELKKRVGLDDRQWRKYKTRISK</sequence>
<name>A0A8J3N7X9_9CHLR</name>